<dbReference type="PANTHER" id="PTHR11929:SF194">
    <property type="entry name" value="ALPHA-(1,3)-FUCOSYLTRANSFERASE 10"/>
    <property type="match status" value="1"/>
</dbReference>
<feature type="domain" description="Fucosyltransferase C-terminal" evidence="4">
    <location>
        <begin position="127"/>
        <end position="220"/>
    </location>
</feature>
<dbReference type="InterPro" id="IPR055270">
    <property type="entry name" value="Glyco_tran_10_C"/>
</dbReference>
<accession>A0A0F9HCE3</accession>
<comment type="similarity">
    <text evidence="1">Belongs to the glycosyltransferase 10 family.</text>
</comment>
<evidence type="ECO:0000259" key="4">
    <source>
        <dbReference type="Pfam" id="PF00852"/>
    </source>
</evidence>
<evidence type="ECO:0000256" key="3">
    <source>
        <dbReference type="ARBA" id="ARBA00022679"/>
    </source>
</evidence>
<keyword evidence="3" id="KW-0808">Transferase</keyword>
<comment type="caution">
    <text evidence="5">The sequence shown here is derived from an EMBL/GenBank/DDBJ whole genome shotgun (WGS) entry which is preliminary data.</text>
</comment>
<dbReference type="InterPro" id="IPR038577">
    <property type="entry name" value="GT10-like_C_sf"/>
</dbReference>
<gene>
    <name evidence="5" type="ORF">LCGC14_1801070</name>
</gene>
<protein>
    <recommendedName>
        <fullName evidence="4">Fucosyltransferase C-terminal domain-containing protein</fullName>
    </recommendedName>
</protein>
<evidence type="ECO:0000256" key="1">
    <source>
        <dbReference type="ARBA" id="ARBA00008919"/>
    </source>
</evidence>
<name>A0A0F9HCE3_9ZZZZ</name>
<dbReference type="GO" id="GO:0016020">
    <property type="term" value="C:membrane"/>
    <property type="evidence" value="ECO:0007669"/>
    <property type="project" value="InterPro"/>
</dbReference>
<dbReference type="PANTHER" id="PTHR11929">
    <property type="entry name" value="ALPHA- 1,3 -FUCOSYLTRANSFERASE"/>
    <property type="match status" value="1"/>
</dbReference>
<dbReference type="SUPFAM" id="SSF53756">
    <property type="entry name" value="UDP-Glycosyltransferase/glycogen phosphorylase"/>
    <property type="match status" value="1"/>
</dbReference>
<dbReference type="GO" id="GO:0008417">
    <property type="term" value="F:fucosyltransferase activity"/>
    <property type="evidence" value="ECO:0007669"/>
    <property type="project" value="InterPro"/>
</dbReference>
<dbReference type="EMBL" id="LAZR01017354">
    <property type="protein sequence ID" value="KKM00777.1"/>
    <property type="molecule type" value="Genomic_DNA"/>
</dbReference>
<reference evidence="5" key="1">
    <citation type="journal article" date="2015" name="Nature">
        <title>Complex archaea that bridge the gap between prokaryotes and eukaryotes.</title>
        <authorList>
            <person name="Spang A."/>
            <person name="Saw J.H."/>
            <person name="Jorgensen S.L."/>
            <person name="Zaremba-Niedzwiedzka K."/>
            <person name="Martijn J."/>
            <person name="Lind A.E."/>
            <person name="van Eijk R."/>
            <person name="Schleper C."/>
            <person name="Guy L."/>
            <person name="Ettema T.J."/>
        </authorList>
    </citation>
    <scope>NUCLEOTIDE SEQUENCE</scope>
</reference>
<feature type="non-terminal residue" evidence="5">
    <location>
        <position position="285"/>
    </location>
</feature>
<dbReference type="InterPro" id="IPR001503">
    <property type="entry name" value="Glyco_trans_10"/>
</dbReference>
<keyword evidence="2" id="KW-0328">Glycosyltransferase</keyword>
<evidence type="ECO:0000313" key="5">
    <source>
        <dbReference type="EMBL" id="KKM00777.1"/>
    </source>
</evidence>
<evidence type="ECO:0000256" key="2">
    <source>
        <dbReference type="ARBA" id="ARBA00022676"/>
    </source>
</evidence>
<dbReference type="Pfam" id="PF00852">
    <property type="entry name" value="Glyco_transf_10"/>
    <property type="match status" value="1"/>
</dbReference>
<sequence length="285" mass="34201">MTKKILKTITQKSNNLLQRLVYELDFRINNPMNRLLNDFQHLFRKNGLNICYNRFISRDYKLDKKNILIAIDSPAVVEYRKWLKPEMEFIAEISFANYYNLKHYYCPRELYIANDTHVYLKPSREYKKNRLVSMIYSNSKILEGHKFRHKVAELFKDQIDRYGTGADPSKKTTDLKKIITLDKYMFQIAIENGKYPEYVSEKFYDCVKTRTIPIYPGGEKAIKKMGFDREGILFFDTIEDLEKIFDEKVSKSTYKKKKDAIDYNLKRLIEIRNERKLNFFFNTLK</sequence>
<organism evidence="5">
    <name type="scientific">marine sediment metagenome</name>
    <dbReference type="NCBI Taxonomy" id="412755"/>
    <lineage>
        <taxon>unclassified sequences</taxon>
        <taxon>metagenomes</taxon>
        <taxon>ecological metagenomes</taxon>
    </lineage>
</organism>
<dbReference type="Gene3D" id="3.40.50.11660">
    <property type="entry name" value="Glycosyl transferase family 10, C-terminal domain"/>
    <property type="match status" value="1"/>
</dbReference>
<proteinExistence type="inferred from homology"/>
<dbReference type="AlphaFoldDB" id="A0A0F9HCE3"/>